<dbReference type="AlphaFoldDB" id="A0A085LXL9"/>
<dbReference type="EMBL" id="KL363383">
    <property type="protein sequence ID" value="KFD46250.1"/>
    <property type="molecule type" value="Genomic_DNA"/>
</dbReference>
<dbReference type="Proteomes" id="UP000030758">
    <property type="component" value="Unassembled WGS sequence"/>
</dbReference>
<dbReference type="EMBL" id="KL367580">
    <property type="protein sequence ID" value="KFD63141.1"/>
    <property type="molecule type" value="Genomic_DNA"/>
</dbReference>
<evidence type="ECO:0000313" key="4">
    <source>
        <dbReference type="Proteomes" id="UP000030764"/>
    </source>
</evidence>
<dbReference type="Proteomes" id="UP000030764">
    <property type="component" value="Unassembled WGS sequence"/>
</dbReference>
<dbReference type="EMBL" id="KL363265">
    <property type="protein sequence ID" value="KFD49715.1"/>
    <property type="molecule type" value="Genomic_DNA"/>
</dbReference>
<sequence length="212" mass="24680">MSKFLSLSAFQVCFFHTSQCIWRKIQSSGLATQYSTDESFSLKLRHLSALAFLPADEIPGAFDEVKLHMPEEASEVVEWFENTYVHGRTRRVLRNGVAVRSPPLFPPALWSIYDCMQEGLPRTQNSIEAWHRRWKSVIGADHAGIYHTLEELRKEQRRVEIEAERDLRSEASFSRRAQSLRRDQRLQDIVNNRESRPALMDYLRAIAHNLSH</sequence>
<keyword evidence="4" id="KW-1185">Reference proteome</keyword>
<accession>A0A085LXL9</accession>
<protein>
    <recommendedName>
        <fullName evidence="5">MULE transposase domain-containing protein</fullName>
    </recommendedName>
</protein>
<evidence type="ECO:0000313" key="2">
    <source>
        <dbReference type="EMBL" id="KFD49715.1"/>
    </source>
</evidence>
<organism evidence="2 4">
    <name type="scientific">Trichuris suis</name>
    <name type="common">pig whipworm</name>
    <dbReference type="NCBI Taxonomy" id="68888"/>
    <lineage>
        <taxon>Eukaryota</taxon>
        <taxon>Metazoa</taxon>
        <taxon>Ecdysozoa</taxon>
        <taxon>Nematoda</taxon>
        <taxon>Enoplea</taxon>
        <taxon>Dorylaimia</taxon>
        <taxon>Trichinellida</taxon>
        <taxon>Trichuridae</taxon>
        <taxon>Trichuris</taxon>
    </lineage>
</organism>
<evidence type="ECO:0000313" key="1">
    <source>
        <dbReference type="EMBL" id="KFD46250.1"/>
    </source>
</evidence>
<reference evidence="2 4" key="1">
    <citation type="journal article" date="2014" name="Nat. Genet.">
        <title>Genome and transcriptome of the porcine whipworm Trichuris suis.</title>
        <authorList>
            <person name="Jex A.R."/>
            <person name="Nejsum P."/>
            <person name="Schwarz E.M."/>
            <person name="Hu L."/>
            <person name="Young N.D."/>
            <person name="Hall R.S."/>
            <person name="Korhonen P.K."/>
            <person name="Liao S."/>
            <person name="Thamsborg S."/>
            <person name="Xia J."/>
            <person name="Xu P."/>
            <person name="Wang S."/>
            <person name="Scheerlinck J.P."/>
            <person name="Hofmann A."/>
            <person name="Sternberg P.W."/>
            <person name="Wang J."/>
            <person name="Gasser R.B."/>
        </authorList>
    </citation>
    <scope>NUCLEOTIDE SEQUENCE [LARGE SCALE GENOMIC DNA]</scope>
    <source>
        <strain evidence="3">DCEP-RM93F</strain>
        <strain evidence="2">DCEP-RM93M</strain>
    </source>
</reference>
<evidence type="ECO:0000313" key="3">
    <source>
        <dbReference type="EMBL" id="KFD63141.1"/>
    </source>
</evidence>
<gene>
    <name evidence="2" type="ORF">M513_09412</name>
    <name evidence="1" type="ORF">M513_12868</name>
    <name evidence="3" type="ORF">M514_24728</name>
</gene>
<name>A0A085LXL9_9BILA</name>
<evidence type="ECO:0008006" key="5">
    <source>
        <dbReference type="Google" id="ProtNLM"/>
    </source>
</evidence>
<proteinExistence type="predicted"/>